<reference evidence="2 3" key="1">
    <citation type="submission" date="2024-01" db="EMBL/GenBank/DDBJ databases">
        <title>Genome assemblies of Stephania.</title>
        <authorList>
            <person name="Yang L."/>
        </authorList>
    </citation>
    <scope>NUCLEOTIDE SEQUENCE [LARGE SCALE GENOMIC DNA]</scope>
    <source>
        <strain evidence="2">JXDWG</strain>
        <tissue evidence="2">Leaf</tissue>
    </source>
</reference>
<dbReference type="EMBL" id="JBBNAG010000011">
    <property type="protein sequence ID" value="KAK9094940.1"/>
    <property type="molecule type" value="Genomic_DNA"/>
</dbReference>
<protein>
    <submittedName>
        <fullName evidence="2">Uncharacterized protein</fullName>
    </submittedName>
</protein>
<organism evidence="2 3">
    <name type="scientific">Stephania cephalantha</name>
    <dbReference type="NCBI Taxonomy" id="152367"/>
    <lineage>
        <taxon>Eukaryota</taxon>
        <taxon>Viridiplantae</taxon>
        <taxon>Streptophyta</taxon>
        <taxon>Embryophyta</taxon>
        <taxon>Tracheophyta</taxon>
        <taxon>Spermatophyta</taxon>
        <taxon>Magnoliopsida</taxon>
        <taxon>Ranunculales</taxon>
        <taxon>Menispermaceae</taxon>
        <taxon>Menispermoideae</taxon>
        <taxon>Cissampelideae</taxon>
        <taxon>Stephania</taxon>
    </lineage>
</organism>
<keyword evidence="3" id="KW-1185">Reference proteome</keyword>
<evidence type="ECO:0000256" key="1">
    <source>
        <dbReference type="SAM" id="Coils"/>
    </source>
</evidence>
<name>A0AAP0EMN1_9MAGN</name>
<evidence type="ECO:0000313" key="3">
    <source>
        <dbReference type="Proteomes" id="UP001419268"/>
    </source>
</evidence>
<gene>
    <name evidence="2" type="ORF">Scep_026409</name>
</gene>
<comment type="caution">
    <text evidence="2">The sequence shown here is derived from an EMBL/GenBank/DDBJ whole genome shotgun (WGS) entry which is preliminary data.</text>
</comment>
<proteinExistence type="predicted"/>
<accession>A0AAP0EMN1</accession>
<dbReference type="AlphaFoldDB" id="A0AAP0EMN1"/>
<keyword evidence="1" id="KW-0175">Coiled coil</keyword>
<evidence type="ECO:0000313" key="2">
    <source>
        <dbReference type="EMBL" id="KAK9094940.1"/>
    </source>
</evidence>
<feature type="coiled-coil region" evidence="1">
    <location>
        <begin position="82"/>
        <end position="127"/>
    </location>
</feature>
<dbReference type="Proteomes" id="UP001419268">
    <property type="component" value="Unassembled WGS sequence"/>
</dbReference>
<sequence length="137" mass="15674">MIAFDGVVVDLGGDDATMGGEVSQLGGNAEGTQKKIDDEKANVEPVDEVPMGTEEHSLVKQPMLQNEVDDKAFFTGVEGRFVRNMMHNYNLIERRLTNIEQKMNDHMRELHEEVAQMRLQLKEILEVEKRAWEVQKF</sequence>